<feature type="compositionally biased region" description="Polar residues" evidence="1">
    <location>
        <begin position="225"/>
        <end position="249"/>
    </location>
</feature>
<gene>
    <name evidence="3" type="ORF">EB796_019519</name>
</gene>
<feature type="compositionally biased region" description="Polar residues" evidence="1">
    <location>
        <begin position="409"/>
        <end position="431"/>
    </location>
</feature>
<feature type="compositionally biased region" description="Basic and acidic residues" evidence="1">
    <location>
        <begin position="606"/>
        <end position="620"/>
    </location>
</feature>
<feature type="compositionally biased region" description="Basic and acidic residues" evidence="1">
    <location>
        <begin position="442"/>
        <end position="456"/>
    </location>
</feature>
<reference evidence="3" key="1">
    <citation type="submission" date="2020-06" db="EMBL/GenBank/DDBJ databases">
        <title>Draft genome of Bugula neritina, a colonial animal packing powerful symbionts and potential medicines.</title>
        <authorList>
            <person name="Rayko M."/>
        </authorList>
    </citation>
    <scope>NUCLEOTIDE SEQUENCE [LARGE SCALE GENOMIC DNA]</scope>
    <source>
        <strain evidence="3">Kwan_BN1</strain>
    </source>
</reference>
<evidence type="ECO:0000256" key="1">
    <source>
        <dbReference type="SAM" id="MobiDB-lite"/>
    </source>
</evidence>
<dbReference type="EMBL" id="VXIV02002887">
    <property type="protein sequence ID" value="KAF6022165.1"/>
    <property type="molecule type" value="Genomic_DNA"/>
</dbReference>
<keyword evidence="2" id="KW-0472">Membrane</keyword>
<organism evidence="3 4">
    <name type="scientific">Bugula neritina</name>
    <name type="common">Brown bryozoan</name>
    <name type="synonym">Sertularia neritina</name>
    <dbReference type="NCBI Taxonomy" id="10212"/>
    <lineage>
        <taxon>Eukaryota</taxon>
        <taxon>Metazoa</taxon>
        <taxon>Spiralia</taxon>
        <taxon>Lophotrochozoa</taxon>
        <taxon>Bryozoa</taxon>
        <taxon>Gymnolaemata</taxon>
        <taxon>Cheilostomatida</taxon>
        <taxon>Flustrina</taxon>
        <taxon>Buguloidea</taxon>
        <taxon>Bugulidae</taxon>
        <taxon>Bugula</taxon>
    </lineage>
</organism>
<evidence type="ECO:0000256" key="2">
    <source>
        <dbReference type="SAM" id="Phobius"/>
    </source>
</evidence>
<feature type="region of interest" description="Disordered" evidence="1">
    <location>
        <begin position="225"/>
        <end position="270"/>
    </location>
</feature>
<feature type="compositionally biased region" description="Basic and acidic residues" evidence="1">
    <location>
        <begin position="974"/>
        <end position="992"/>
    </location>
</feature>
<protein>
    <submittedName>
        <fullName evidence="3">Uncharacterized protein</fullName>
    </submittedName>
</protein>
<dbReference type="AlphaFoldDB" id="A0A7J7J827"/>
<name>A0A7J7J827_BUGNE</name>
<keyword evidence="4" id="KW-1185">Reference proteome</keyword>
<evidence type="ECO:0000313" key="3">
    <source>
        <dbReference type="EMBL" id="KAF6022165.1"/>
    </source>
</evidence>
<feature type="transmembrane region" description="Helical" evidence="2">
    <location>
        <begin position="876"/>
        <end position="899"/>
    </location>
</feature>
<feature type="region of interest" description="Disordered" evidence="1">
    <location>
        <begin position="968"/>
        <end position="992"/>
    </location>
</feature>
<keyword evidence="2" id="KW-1133">Transmembrane helix</keyword>
<keyword evidence="2" id="KW-0812">Transmembrane</keyword>
<feature type="compositionally biased region" description="Polar residues" evidence="1">
    <location>
        <begin position="573"/>
        <end position="597"/>
    </location>
</feature>
<feature type="compositionally biased region" description="Basic and acidic residues" evidence="1">
    <location>
        <begin position="73"/>
        <end position="87"/>
    </location>
</feature>
<accession>A0A7J7J827</accession>
<feature type="compositionally biased region" description="Polar residues" evidence="1">
    <location>
        <begin position="39"/>
        <end position="62"/>
    </location>
</feature>
<feature type="compositionally biased region" description="Polar residues" evidence="1">
    <location>
        <begin position="758"/>
        <end position="782"/>
    </location>
</feature>
<feature type="region of interest" description="Disordered" evidence="1">
    <location>
        <begin position="409"/>
        <end position="456"/>
    </location>
</feature>
<feature type="compositionally biased region" description="Basic and acidic residues" evidence="1">
    <location>
        <begin position="258"/>
        <end position="269"/>
    </location>
</feature>
<proteinExistence type="predicted"/>
<feature type="region of interest" description="Disordered" evidence="1">
    <location>
        <begin position="758"/>
        <end position="802"/>
    </location>
</feature>
<comment type="caution">
    <text evidence="3">The sequence shown here is derived from an EMBL/GenBank/DDBJ whole genome shotgun (WGS) entry which is preliminary data.</text>
</comment>
<evidence type="ECO:0000313" key="4">
    <source>
        <dbReference type="Proteomes" id="UP000593567"/>
    </source>
</evidence>
<sequence length="1108" mass="124585">MEATSKSVILHTPCSKSAKMAQITQGDVAVKDAQLAGADTTTAHQPDSSTKSLHEASSSRTETVPHGKRTPKASKDRAMTKDDDYQQIRRHKKLKKMKCENTGNLLVKPKSGQKEARKRVVCGKNFQLQKPKARRADTVSRRKRFRRVLAKGFLEDKWVFLKMKFERNAHAKHWQLQSRGQAALSMEATSKSVILHTPCSRSAKMAQIAQGDVTVKDAQLAGADTTTAHQPDSSTKSLHEASSSCTETVPQVKRTPKTSKDKAMTKDENFQQIRRHKKLKKLKCENTSNSLVKSKICQKGARKRVVCGKHFLLQKPKARRADTVSRRRLRRVLAKSFLKDKWVFLKRKFERNAHAKCRQLQPRGQAALSMEPTSKSVILHTPCSRSAKMAQITQGDVTVKDAQLAGADTTTAHQPDSSTKSLHEASSSRTETVPHGKRTPKASKDRAMTKDDDYQQIRRHKKLKKMKCENTGNLLLQKPKARRADTVSRRKRFRRVLAKGFLEDKWVFLKMKFERNAHAKHQQLQSRGQAALSMEATSKSVILHTPCSRSAKMAQIAQGDVTVKDAQLAGADTTTAHQPDSSTKSLHEASSSCTETVPQVKRTPKASKDRAMTKDDDYQQIRRHQKLKKMKCENTGNLLVKPKSGQKEARKRVVCGKNFQLQKPKARRADTVSRRKRFRRVLAKGFLEDKWVFLKMKFERNAHAKHQQLQSRGQAALSMEATSKSVILHTPCSRSAKMAQIAQGDVTVEHAQLGGADTTTAHQSDSSTKSLHEASSSRTETVPDQVKRTPKAKKPSQHQLHSSMPRHARLMMYFYATWHATISKSLAVKRQQQTFDNVRVSLPCFTGKAAEWKQCIKHVRNWAFHMTLKEPLSDKLLHYITWEIVLFLLILMLCAWTFAKTLVSFLQRISSNSAGQGWLRILTLLLPGQCEEDRYNEQECADSVEPSEDNLGGIYGEDIAHPPILVAGAAGGDDGDRNNRRDRNYRDDRIHPEENGIEEVDNNELPVECTEGNDDTTNTEVTPEPAIGGVDDEFERATNLDIAGAHYAAIPEAIEDIAQQAVDEQAPMEYDVMAQPAENNLLFGYGEPCSDEEEIRQDTIVHFPDDQD</sequence>
<dbReference type="Proteomes" id="UP000593567">
    <property type="component" value="Unassembled WGS sequence"/>
</dbReference>
<feature type="region of interest" description="Disordered" evidence="1">
    <location>
        <begin position="573"/>
        <end position="626"/>
    </location>
</feature>
<feature type="region of interest" description="Disordered" evidence="1">
    <location>
        <begin position="35"/>
        <end position="88"/>
    </location>
</feature>